<keyword evidence="1" id="KW-0645">Protease</keyword>
<accession>A0A1F7UNQ1</accession>
<reference evidence="1 2" key="1">
    <citation type="journal article" date="2016" name="Nat. Commun.">
        <title>Thousands of microbial genomes shed light on interconnected biogeochemical processes in an aquifer system.</title>
        <authorList>
            <person name="Anantharaman K."/>
            <person name="Brown C.T."/>
            <person name="Hug L.A."/>
            <person name="Sharon I."/>
            <person name="Castelle C.J."/>
            <person name="Probst A.J."/>
            <person name="Thomas B.C."/>
            <person name="Singh A."/>
            <person name="Wilkins M.J."/>
            <person name="Karaoz U."/>
            <person name="Brodie E.L."/>
            <person name="Williams K.H."/>
            <person name="Hubbard S.S."/>
            <person name="Banfield J.F."/>
        </authorList>
    </citation>
    <scope>NUCLEOTIDE SEQUENCE [LARGE SCALE GENOMIC DNA]</scope>
</reference>
<dbReference type="GO" id="GO:0008233">
    <property type="term" value="F:peptidase activity"/>
    <property type="evidence" value="ECO:0007669"/>
    <property type="project" value="UniProtKB-KW"/>
</dbReference>
<protein>
    <submittedName>
        <fullName evidence="1">Aspartyl protease</fullName>
    </submittedName>
</protein>
<proteinExistence type="predicted"/>
<comment type="caution">
    <text evidence="1">The sequence shown here is derived from an EMBL/GenBank/DDBJ whole genome shotgun (WGS) entry which is preliminary data.</text>
</comment>
<dbReference type="Gene3D" id="2.40.70.10">
    <property type="entry name" value="Acid Proteases"/>
    <property type="match status" value="1"/>
</dbReference>
<dbReference type="EMBL" id="MGEF01000011">
    <property type="protein sequence ID" value="OGL79338.1"/>
    <property type="molecule type" value="Genomic_DNA"/>
</dbReference>
<dbReference type="GO" id="GO:0006508">
    <property type="term" value="P:proteolysis"/>
    <property type="evidence" value="ECO:0007669"/>
    <property type="project" value="UniProtKB-KW"/>
</dbReference>
<dbReference type="STRING" id="1802397.A3J43_01125"/>
<dbReference type="SUPFAM" id="SSF50630">
    <property type="entry name" value="Acid proteases"/>
    <property type="match status" value="1"/>
</dbReference>
<organism evidence="1 2">
    <name type="scientific">Candidatus Uhrbacteria bacterium RIFCSPHIGHO2_12_FULL_54_23</name>
    <dbReference type="NCBI Taxonomy" id="1802397"/>
    <lineage>
        <taxon>Bacteria</taxon>
        <taxon>Candidatus Uhriibacteriota</taxon>
    </lineage>
</organism>
<keyword evidence="1" id="KW-0378">Hydrolase</keyword>
<dbReference type="InterPro" id="IPR021109">
    <property type="entry name" value="Peptidase_aspartic_dom_sf"/>
</dbReference>
<dbReference type="AlphaFoldDB" id="A0A1F7UNQ1"/>
<name>A0A1F7UNQ1_9BACT</name>
<gene>
    <name evidence="1" type="ORF">A3J43_01125</name>
</gene>
<dbReference type="Proteomes" id="UP000176604">
    <property type="component" value="Unassembled WGS sequence"/>
</dbReference>
<sequence length="122" mass="13063">MGMTYVHMKMGRSGNGTQMRTLKFLVDSGALYTVAPAKTLKSLGVKPHSTRVFTLANGETIKRNVGDALFSYQGQKGSSPVIFGEAGDSSLLGTVTLETLGFILDPLARELKTLPMTLVGLR</sequence>
<dbReference type="Pfam" id="PF13650">
    <property type="entry name" value="Asp_protease_2"/>
    <property type="match status" value="1"/>
</dbReference>
<evidence type="ECO:0000313" key="2">
    <source>
        <dbReference type="Proteomes" id="UP000176604"/>
    </source>
</evidence>
<evidence type="ECO:0000313" key="1">
    <source>
        <dbReference type="EMBL" id="OGL79338.1"/>
    </source>
</evidence>